<reference evidence="1" key="1">
    <citation type="submission" date="2023-07" db="EMBL/GenBank/DDBJ databases">
        <title>draft genome sequence of fig (Ficus carica).</title>
        <authorList>
            <person name="Takahashi T."/>
            <person name="Nishimura K."/>
        </authorList>
    </citation>
    <scope>NUCLEOTIDE SEQUENCE</scope>
</reference>
<accession>A0AA88JEP8</accession>
<protein>
    <submittedName>
        <fullName evidence="1">Uncharacterized protein</fullName>
    </submittedName>
</protein>
<comment type="caution">
    <text evidence="1">The sequence shown here is derived from an EMBL/GenBank/DDBJ whole genome shotgun (WGS) entry which is preliminary data.</text>
</comment>
<evidence type="ECO:0000313" key="1">
    <source>
        <dbReference type="EMBL" id="GMN70057.1"/>
    </source>
</evidence>
<dbReference type="AlphaFoldDB" id="A0AA88JEP8"/>
<evidence type="ECO:0000313" key="2">
    <source>
        <dbReference type="Proteomes" id="UP001187192"/>
    </source>
</evidence>
<proteinExistence type="predicted"/>
<dbReference type="Proteomes" id="UP001187192">
    <property type="component" value="Unassembled WGS sequence"/>
</dbReference>
<keyword evidence="2" id="KW-1185">Reference proteome</keyword>
<organism evidence="1 2">
    <name type="scientific">Ficus carica</name>
    <name type="common">Common fig</name>
    <dbReference type="NCBI Taxonomy" id="3494"/>
    <lineage>
        <taxon>Eukaryota</taxon>
        <taxon>Viridiplantae</taxon>
        <taxon>Streptophyta</taxon>
        <taxon>Embryophyta</taxon>
        <taxon>Tracheophyta</taxon>
        <taxon>Spermatophyta</taxon>
        <taxon>Magnoliopsida</taxon>
        <taxon>eudicotyledons</taxon>
        <taxon>Gunneridae</taxon>
        <taxon>Pentapetalae</taxon>
        <taxon>rosids</taxon>
        <taxon>fabids</taxon>
        <taxon>Rosales</taxon>
        <taxon>Moraceae</taxon>
        <taxon>Ficeae</taxon>
        <taxon>Ficus</taxon>
    </lineage>
</organism>
<gene>
    <name evidence="1" type="ORF">TIFTF001_039101</name>
</gene>
<dbReference type="EMBL" id="BTGU01001013">
    <property type="protein sequence ID" value="GMN70057.1"/>
    <property type="molecule type" value="Genomic_DNA"/>
</dbReference>
<sequence length="63" mass="7330">MEFDIWRNEKRWKVGKFGTSGRTSAAMIMRCCDSSLKFFLITNGVASLRIDFNILFNIHEGLR</sequence>
<name>A0AA88JEP8_FICCA</name>